<reference evidence="1" key="1">
    <citation type="submission" date="2021-01" db="EMBL/GenBank/DDBJ databases">
        <authorList>
            <person name="Corre E."/>
            <person name="Pelletier E."/>
            <person name="Niang G."/>
            <person name="Scheremetjew M."/>
            <person name="Finn R."/>
            <person name="Kale V."/>
            <person name="Holt S."/>
            <person name="Cochrane G."/>
            <person name="Meng A."/>
            <person name="Brown T."/>
            <person name="Cohen L."/>
        </authorList>
    </citation>
    <scope>NUCLEOTIDE SEQUENCE</scope>
    <source>
        <strain evidence="1">308</strain>
    </source>
</reference>
<sequence>MTGLSLVRAAPWHLTFYLLQRVGAGVADTAVATLVAKFSEGSDDRANNLALIQSTRAATRIFSPLISGALFARSCRAMGGEGSSWLERVVPPGALPYLVCSTLAFSLTPLPLVLKKIVAKKMEASKKNAGDATS</sequence>
<accession>A0A7S1BE18</accession>
<organism evidence="1">
    <name type="scientific">Corethron hystrix</name>
    <dbReference type="NCBI Taxonomy" id="216773"/>
    <lineage>
        <taxon>Eukaryota</taxon>
        <taxon>Sar</taxon>
        <taxon>Stramenopiles</taxon>
        <taxon>Ochrophyta</taxon>
        <taxon>Bacillariophyta</taxon>
        <taxon>Coscinodiscophyceae</taxon>
        <taxon>Corethrophycidae</taxon>
        <taxon>Corethrales</taxon>
        <taxon>Corethraceae</taxon>
        <taxon>Corethron</taxon>
    </lineage>
</organism>
<name>A0A7S1BE18_9STRA</name>
<dbReference type="InterPro" id="IPR036259">
    <property type="entry name" value="MFS_trans_sf"/>
</dbReference>
<dbReference type="AlphaFoldDB" id="A0A7S1BE18"/>
<dbReference type="SUPFAM" id="SSF103473">
    <property type="entry name" value="MFS general substrate transporter"/>
    <property type="match status" value="1"/>
</dbReference>
<proteinExistence type="predicted"/>
<protein>
    <submittedName>
        <fullName evidence="1">Uncharacterized protein</fullName>
    </submittedName>
</protein>
<gene>
    <name evidence="1" type="ORF">CHYS00102_LOCUS11348</name>
</gene>
<dbReference type="EMBL" id="HBFR01015602">
    <property type="protein sequence ID" value="CAD8884151.1"/>
    <property type="molecule type" value="Transcribed_RNA"/>
</dbReference>
<evidence type="ECO:0000313" key="1">
    <source>
        <dbReference type="EMBL" id="CAD8884151.1"/>
    </source>
</evidence>